<evidence type="ECO:0000313" key="2">
    <source>
        <dbReference type="Proteomes" id="UP000826212"/>
    </source>
</evidence>
<protein>
    <submittedName>
        <fullName evidence="1">Uncharacterized protein</fullName>
    </submittedName>
</protein>
<sequence>MNQRVQFYGGFSLDASLTDSNTYFEVRRPLYTKDDLKNLRNITYSVELGTKIKVMKNGYISLGYKYIPKPIEIANPNYIVETTKHQINIGLVYDFK</sequence>
<dbReference type="EMBL" id="CP081303">
    <property type="protein sequence ID" value="QZE13797.1"/>
    <property type="molecule type" value="Genomic_DNA"/>
</dbReference>
<reference evidence="1" key="1">
    <citation type="submission" date="2021-08" db="EMBL/GenBank/DDBJ databases">
        <title>Novel anaerobic bacterium isolated from sea squirt in East Sea, Republic of Korea.</title>
        <authorList>
            <person name="Nguyen T.H."/>
            <person name="Li Z."/>
            <person name="Lee Y.-J."/>
            <person name="Ko J."/>
            <person name="Kim S.-G."/>
        </authorList>
    </citation>
    <scope>NUCLEOTIDE SEQUENCE</scope>
    <source>
        <strain evidence="1">KCTC 25031</strain>
    </source>
</reference>
<accession>A0AC61NP19</accession>
<name>A0AC61NP19_9BACT</name>
<proteinExistence type="predicted"/>
<dbReference type="Proteomes" id="UP000826212">
    <property type="component" value="Chromosome"/>
</dbReference>
<organism evidence="1 2">
    <name type="scientific">Halosquirtibacter laminarini</name>
    <dbReference type="NCBI Taxonomy" id="3374600"/>
    <lineage>
        <taxon>Bacteria</taxon>
        <taxon>Pseudomonadati</taxon>
        <taxon>Bacteroidota</taxon>
        <taxon>Bacteroidia</taxon>
        <taxon>Marinilabiliales</taxon>
        <taxon>Prolixibacteraceae</taxon>
        <taxon>Halosquirtibacter</taxon>
    </lineage>
</organism>
<keyword evidence="2" id="KW-1185">Reference proteome</keyword>
<gene>
    <name evidence="1" type="ORF">K4L44_14715</name>
</gene>
<evidence type="ECO:0000313" key="1">
    <source>
        <dbReference type="EMBL" id="QZE13797.1"/>
    </source>
</evidence>